<feature type="region of interest" description="Disordered" evidence="1">
    <location>
        <begin position="69"/>
        <end position="92"/>
    </location>
</feature>
<comment type="caution">
    <text evidence="2">The sequence shown here is derived from an EMBL/GenBank/DDBJ whole genome shotgun (WGS) entry which is preliminary data.</text>
</comment>
<evidence type="ECO:0000256" key="1">
    <source>
        <dbReference type="SAM" id="MobiDB-lite"/>
    </source>
</evidence>
<accession>A0ABN8NAQ1</accession>
<dbReference type="EMBL" id="CALNXK010000014">
    <property type="protein sequence ID" value="CAH3046196.1"/>
    <property type="molecule type" value="Genomic_DNA"/>
</dbReference>
<sequence length="115" mass="13497">MKDKTCPKSFQHLARANIPPDETFVKDIKQIKEETEQGFIYALLQYHKRRLNCQENKLKKAKLSKNTSTFASTDVNRSMREQSHSANTENIVNHDVNKVDKLQQEFNELKQILYT</sequence>
<name>A0ABN8NAQ1_9CNID</name>
<evidence type="ECO:0000313" key="3">
    <source>
        <dbReference type="Proteomes" id="UP001159405"/>
    </source>
</evidence>
<evidence type="ECO:0000313" key="2">
    <source>
        <dbReference type="EMBL" id="CAH3046196.1"/>
    </source>
</evidence>
<reference evidence="2 3" key="1">
    <citation type="submission" date="2022-05" db="EMBL/GenBank/DDBJ databases">
        <authorList>
            <consortium name="Genoscope - CEA"/>
            <person name="William W."/>
        </authorList>
    </citation>
    <scope>NUCLEOTIDE SEQUENCE [LARGE SCALE GENOMIC DNA]</scope>
</reference>
<gene>
    <name evidence="2" type="ORF">PLOB_00008422</name>
</gene>
<organism evidence="2 3">
    <name type="scientific">Porites lobata</name>
    <dbReference type="NCBI Taxonomy" id="104759"/>
    <lineage>
        <taxon>Eukaryota</taxon>
        <taxon>Metazoa</taxon>
        <taxon>Cnidaria</taxon>
        <taxon>Anthozoa</taxon>
        <taxon>Hexacorallia</taxon>
        <taxon>Scleractinia</taxon>
        <taxon>Fungiina</taxon>
        <taxon>Poritidae</taxon>
        <taxon>Porites</taxon>
    </lineage>
</organism>
<protein>
    <submittedName>
        <fullName evidence="2">Uncharacterized protein</fullName>
    </submittedName>
</protein>
<dbReference type="Proteomes" id="UP001159405">
    <property type="component" value="Unassembled WGS sequence"/>
</dbReference>
<feature type="non-terminal residue" evidence="2">
    <location>
        <position position="115"/>
    </location>
</feature>
<proteinExistence type="predicted"/>
<keyword evidence="3" id="KW-1185">Reference proteome</keyword>